<dbReference type="InterPro" id="IPR006994">
    <property type="entry name" value="TCF25/Rqc1"/>
</dbReference>
<sequence length="691" mass="79327">MSSRVLRKLQGDKEFEISHDDEEDEDELTFTSAKSRRKQKAVVNPFDLLNVDDEQSDEDSQDNQEEETPTEVVEQNVKEEKPSSIEPAEKQTSKKKRKKKKKKGKGDTAKENGKLINEEDSIDGVIEEVNNMPRTDGPMATLGESTSRILDTKALLGVEHRNLNAENEMKKRFGSHIVRAEQRQRRAHQRVYHRSTRLVTVKPSWPHMGATGISMKLLETKRGYSYFAFEHSPSYQEVQFLFLDAVESLNPNNISAILNTHPYHVDSLLQLSEICKMGEDYQMAAELIERALYCCEQSFHTLFSLTQGWSRLDYRRAENRSFFIAVFRQIIFVGQKGCYRTALELCKLLLSLDPDEDPLGVLLMIDFYALQSEQFTFLVRLFEEWESHRNLSQLPNFAFSVALAYFQSNRQQGQTRRADELLQMALIMFPMVLSPLMEKCNVALDTTLITHPFFSPVPGNSEPIALKQLEALYIGRTYHAWKDPEVIDWLAVNAKKVIERVEARDPLVEDCKYKRQVRYRGTPRNVYRHIVMSDIKDATASLPMHSYPARFDSQFYYFLLGLGNVPLLSYDPLPPQDSVTGYIRQPRRSVTLQEEHGALSMFFRSLLPSFNAQNPNGPRVEVRLEQPIELEGAEGGPRPLRDTELGRGVENLMVAMRELLTTLSYRGQPEEAGNEEGDNAGENDYAEDEWD</sequence>
<dbReference type="AlphaFoldDB" id="A0A9X0D3B9"/>
<accession>A0A9X0D3B9</accession>
<feature type="compositionally biased region" description="Basic and acidic residues" evidence="1">
    <location>
        <begin position="9"/>
        <end position="18"/>
    </location>
</feature>
<dbReference type="OrthoDB" id="205993at2759"/>
<dbReference type="Pfam" id="PF04910">
    <property type="entry name" value="Tcf25"/>
    <property type="match status" value="1"/>
</dbReference>
<evidence type="ECO:0000313" key="3">
    <source>
        <dbReference type="Proteomes" id="UP001163046"/>
    </source>
</evidence>
<protein>
    <submittedName>
        <fullName evidence="2">Transcription factor 25</fullName>
    </submittedName>
</protein>
<dbReference type="PANTHER" id="PTHR22684">
    <property type="entry name" value="NULP1-RELATED"/>
    <property type="match status" value="1"/>
</dbReference>
<feature type="compositionally biased region" description="Acidic residues" evidence="1">
    <location>
        <begin position="19"/>
        <end position="28"/>
    </location>
</feature>
<comment type="caution">
    <text evidence="2">The sequence shown here is derived from an EMBL/GenBank/DDBJ whole genome shotgun (WGS) entry which is preliminary data.</text>
</comment>
<dbReference type="EMBL" id="MU825883">
    <property type="protein sequence ID" value="KAJ7385046.1"/>
    <property type="molecule type" value="Genomic_DNA"/>
</dbReference>
<proteinExistence type="predicted"/>
<feature type="compositionally biased region" description="Acidic residues" evidence="1">
    <location>
        <begin position="50"/>
        <end position="69"/>
    </location>
</feature>
<evidence type="ECO:0000256" key="1">
    <source>
        <dbReference type="SAM" id="MobiDB-lite"/>
    </source>
</evidence>
<feature type="compositionally biased region" description="Basic and acidic residues" evidence="1">
    <location>
        <begin position="76"/>
        <end position="92"/>
    </location>
</feature>
<reference evidence="2" key="1">
    <citation type="submission" date="2023-01" db="EMBL/GenBank/DDBJ databases">
        <title>Genome assembly of the deep-sea coral Lophelia pertusa.</title>
        <authorList>
            <person name="Herrera S."/>
            <person name="Cordes E."/>
        </authorList>
    </citation>
    <scope>NUCLEOTIDE SEQUENCE</scope>
    <source>
        <strain evidence="2">USNM1676648</strain>
        <tissue evidence="2">Polyp</tissue>
    </source>
</reference>
<feature type="compositionally biased region" description="Basic and acidic residues" evidence="1">
    <location>
        <begin position="105"/>
        <end position="114"/>
    </location>
</feature>
<feature type="compositionally biased region" description="Acidic residues" evidence="1">
    <location>
        <begin position="672"/>
        <end position="691"/>
    </location>
</feature>
<organism evidence="2 3">
    <name type="scientific">Desmophyllum pertusum</name>
    <dbReference type="NCBI Taxonomy" id="174260"/>
    <lineage>
        <taxon>Eukaryota</taxon>
        <taxon>Metazoa</taxon>
        <taxon>Cnidaria</taxon>
        <taxon>Anthozoa</taxon>
        <taxon>Hexacorallia</taxon>
        <taxon>Scleractinia</taxon>
        <taxon>Caryophylliina</taxon>
        <taxon>Caryophylliidae</taxon>
        <taxon>Desmophyllum</taxon>
    </lineage>
</organism>
<dbReference type="Gene3D" id="1.25.40.10">
    <property type="entry name" value="Tetratricopeptide repeat domain"/>
    <property type="match status" value="1"/>
</dbReference>
<name>A0A9X0D3B9_9CNID</name>
<feature type="region of interest" description="Disordered" evidence="1">
    <location>
        <begin position="1"/>
        <end position="114"/>
    </location>
</feature>
<dbReference type="GO" id="GO:1990112">
    <property type="term" value="C:RQC complex"/>
    <property type="evidence" value="ECO:0007669"/>
    <property type="project" value="TreeGrafter"/>
</dbReference>
<evidence type="ECO:0000313" key="2">
    <source>
        <dbReference type="EMBL" id="KAJ7385046.1"/>
    </source>
</evidence>
<feature type="region of interest" description="Disordered" evidence="1">
    <location>
        <begin position="664"/>
        <end position="691"/>
    </location>
</feature>
<gene>
    <name evidence="2" type="primary">TCF25_1</name>
    <name evidence="2" type="ORF">OS493_018740</name>
</gene>
<dbReference type="InterPro" id="IPR011990">
    <property type="entry name" value="TPR-like_helical_dom_sf"/>
</dbReference>
<keyword evidence="3" id="KW-1185">Reference proteome</keyword>
<dbReference type="PANTHER" id="PTHR22684:SF0">
    <property type="entry name" value="RIBOSOME QUALITY CONTROL COMPLEX SUBUNIT TCF25"/>
    <property type="match status" value="1"/>
</dbReference>
<dbReference type="Proteomes" id="UP001163046">
    <property type="component" value="Unassembled WGS sequence"/>
</dbReference>
<feature type="compositionally biased region" description="Basic residues" evidence="1">
    <location>
        <begin position="93"/>
        <end position="104"/>
    </location>
</feature>